<dbReference type="AlphaFoldDB" id="A0A7C1JBH1"/>
<dbReference type="InterPro" id="IPR036498">
    <property type="entry name" value="Nfu/NifU_N_sf"/>
</dbReference>
<proteinExistence type="predicted"/>
<feature type="domain" description="Scaffold protein Nfu/NifU N-terminal" evidence="1">
    <location>
        <begin position="3"/>
        <end position="88"/>
    </location>
</feature>
<dbReference type="SUPFAM" id="SSF110836">
    <property type="entry name" value="Hypothetical protein SAV1430"/>
    <property type="match status" value="1"/>
</dbReference>
<evidence type="ECO:0000259" key="1">
    <source>
        <dbReference type="SMART" id="SM00932"/>
    </source>
</evidence>
<dbReference type="Pfam" id="PF08712">
    <property type="entry name" value="Nfu_N"/>
    <property type="match status" value="1"/>
</dbReference>
<sequence length="97" mass="10953">MSVQAKPTPNPNAMKFTLPERLFPRPLSFANPQEAASHPLAAAIFALGGVYNVFMVQDFVTVNKLPHVAWEELLEPIQQRIEHYLISHLRSLNDEDS</sequence>
<dbReference type="InterPro" id="IPR014824">
    <property type="entry name" value="Nfu/NifU_N"/>
</dbReference>
<dbReference type="SMART" id="SM00932">
    <property type="entry name" value="Nfu_N"/>
    <property type="match status" value="1"/>
</dbReference>
<dbReference type="Gene3D" id="3.30.1370.70">
    <property type="entry name" value="Scaffold protein Nfu/NifU, N-terminal domain"/>
    <property type="match status" value="1"/>
</dbReference>
<protein>
    <submittedName>
        <fullName evidence="2">Scaffolding protein</fullName>
    </submittedName>
</protein>
<dbReference type="EMBL" id="DSMG01000048">
    <property type="protein sequence ID" value="HDX30664.1"/>
    <property type="molecule type" value="Genomic_DNA"/>
</dbReference>
<accession>A0A7C1JBH1</accession>
<reference evidence="2" key="1">
    <citation type="journal article" date="2020" name="mSystems">
        <title>Genome- and Community-Level Interaction Insights into Carbon Utilization and Element Cycling Functions of Hydrothermarchaeota in Hydrothermal Sediment.</title>
        <authorList>
            <person name="Zhou Z."/>
            <person name="Liu Y."/>
            <person name="Xu W."/>
            <person name="Pan J."/>
            <person name="Luo Z.H."/>
            <person name="Li M."/>
        </authorList>
    </citation>
    <scope>NUCLEOTIDE SEQUENCE [LARGE SCALE GENOMIC DNA]</scope>
    <source>
        <strain evidence="2">SpSt-289</strain>
    </source>
</reference>
<comment type="caution">
    <text evidence="2">The sequence shown here is derived from an EMBL/GenBank/DDBJ whole genome shotgun (WGS) entry which is preliminary data.</text>
</comment>
<organism evidence="2">
    <name type="scientific">Caldilinea aerophila</name>
    <dbReference type="NCBI Taxonomy" id="133453"/>
    <lineage>
        <taxon>Bacteria</taxon>
        <taxon>Bacillati</taxon>
        <taxon>Chloroflexota</taxon>
        <taxon>Caldilineae</taxon>
        <taxon>Caldilineales</taxon>
        <taxon>Caldilineaceae</taxon>
        <taxon>Caldilinea</taxon>
    </lineage>
</organism>
<name>A0A7C1JBH1_9CHLR</name>
<gene>
    <name evidence="2" type="ORF">ENQ20_04130</name>
</gene>
<evidence type="ECO:0000313" key="2">
    <source>
        <dbReference type="EMBL" id="HDX30664.1"/>
    </source>
</evidence>